<feature type="domain" description="PAS" evidence="2">
    <location>
        <begin position="394"/>
        <end position="443"/>
    </location>
</feature>
<evidence type="ECO:0000259" key="5">
    <source>
        <dbReference type="PROSITE" id="PS50885"/>
    </source>
</evidence>
<dbReference type="CDD" id="cd01949">
    <property type="entry name" value="GGDEF"/>
    <property type="match status" value="1"/>
</dbReference>
<keyword evidence="1" id="KW-1133">Transmembrane helix</keyword>
<evidence type="ECO:0000313" key="8">
    <source>
        <dbReference type="Proteomes" id="UP000813068"/>
    </source>
</evidence>
<dbReference type="PANTHER" id="PTHR44757">
    <property type="entry name" value="DIGUANYLATE CYCLASE DGCP"/>
    <property type="match status" value="1"/>
</dbReference>
<feature type="domain" description="PAC" evidence="3">
    <location>
        <begin position="693"/>
        <end position="745"/>
    </location>
</feature>
<dbReference type="PANTHER" id="PTHR44757:SF2">
    <property type="entry name" value="BIOFILM ARCHITECTURE MAINTENANCE PROTEIN MBAA"/>
    <property type="match status" value="1"/>
</dbReference>
<dbReference type="InterPro" id="IPR013767">
    <property type="entry name" value="PAS_fold"/>
</dbReference>
<dbReference type="InterPro" id="IPR000160">
    <property type="entry name" value="GGDEF_dom"/>
</dbReference>
<dbReference type="SMART" id="SM00267">
    <property type="entry name" value="GGDEF"/>
    <property type="match status" value="1"/>
</dbReference>
<evidence type="ECO:0000313" key="7">
    <source>
        <dbReference type="EMBL" id="MBV2131460.1"/>
    </source>
</evidence>
<dbReference type="Pfam" id="PF00563">
    <property type="entry name" value="EAL"/>
    <property type="match status" value="1"/>
</dbReference>
<feature type="domain" description="PAS" evidence="2">
    <location>
        <begin position="247"/>
        <end position="311"/>
    </location>
</feature>
<dbReference type="PROSITE" id="PS50887">
    <property type="entry name" value="GGDEF"/>
    <property type="match status" value="1"/>
</dbReference>
<keyword evidence="1" id="KW-0472">Membrane</keyword>
<gene>
    <name evidence="7" type="ORF">KRX52_01435</name>
</gene>
<dbReference type="EMBL" id="JAHRGL010000001">
    <property type="protein sequence ID" value="MBV2131460.1"/>
    <property type="molecule type" value="Genomic_DNA"/>
</dbReference>
<dbReference type="SMART" id="SM00086">
    <property type="entry name" value="PAC"/>
    <property type="match status" value="4"/>
</dbReference>
<feature type="domain" description="PAS" evidence="2">
    <location>
        <begin position="617"/>
        <end position="664"/>
    </location>
</feature>
<dbReference type="PROSITE" id="PS50885">
    <property type="entry name" value="HAMP"/>
    <property type="match status" value="1"/>
</dbReference>
<dbReference type="SMART" id="SM00052">
    <property type="entry name" value="EAL"/>
    <property type="match status" value="1"/>
</dbReference>
<dbReference type="InterPro" id="IPR013655">
    <property type="entry name" value="PAS_fold_3"/>
</dbReference>
<evidence type="ECO:0000256" key="1">
    <source>
        <dbReference type="SAM" id="Phobius"/>
    </source>
</evidence>
<accession>A0ABS6MSA8</accession>
<dbReference type="InterPro" id="IPR003660">
    <property type="entry name" value="HAMP_dom"/>
</dbReference>
<dbReference type="Proteomes" id="UP000813068">
    <property type="component" value="Unassembled WGS sequence"/>
</dbReference>
<comment type="caution">
    <text evidence="7">The sequence shown here is derived from an EMBL/GenBank/DDBJ whole genome shotgun (WGS) entry which is preliminary data.</text>
</comment>
<dbReference type="SMART" id="SM00091">
    <property type="entry name" value="PAS"/>
    <property type="match status" value="4"/>
</dbReference>
<organism evidence="7 8">
    <name type="scientific">Geopseudomonas aromaticivorans</name>
    <dbReference type="NCBI Taxonomy" id="2849492"/>
    <lineage>
        <taxon>Bacteria</taxon>
        <taxon>Pseudomonadati</taxon>
        <taxon>Pseudomonadota</taxon>
        <taxon>Gammaproteobacteria</taxon>
        <taxon>Pseudomonadales</taxon>
        <taxon>Pseudomonadaceae</taxon>
        <taxon>Geopseudomonas</taxon>
    </lineage>
</organism>
<feature type="domain" description="HAMP" evidence="5">
    <location>
        <begin position="198"/>
        <end position="249"/>
    </location>
</feature>
<reference evidence="7 8" key="1">
    <citation type="submission" date="2021-06" db="EMBL/GenBank/DDBJ databases">
        <title>Differences between aerobic and microaerobic xylene degrading microbial communities.</title>
        <authorList>
            <person name="Banerjee S."/>
            <person name="Tancsics A."/>
        </authorList>
    </citation>
    <scope>NUCLEOTIDE SEQUENCE [LARGE SCALE GENOMIC DNA]</scope>
    <source>
        <strain evidence="7 8">MAP12</strain>
    </source>
</reference>
<evidence type="ECO:0000259" key="4">
    <source>
        <dbReference type="PROSITE" id="PS50883"/>
    </source>
</evidence>
<dbReference type="NCBIfam" id="TIGR00229">
    <property type="entry name" value="sensory_box"/>
    <property type="match status" value="4"/>
</dbReference>
<dbReference type="Pfam" id="PF00989">
    <property type="entry name" value="PAS"/>
    <property type="match status" value="1"/>
</dbReference>
<evidence type="ECO:0000259" key="2">
    <source>
        <dbReference type="PROSITE" id="PS50112"/>
    </source>
</evidence>
<dbReference type="NCBIfam" id="TIGR00254">
    <property type="entry name" value="GGDEF"/>
    <property type="match status" value="1"/>
</dbReference>
<dbReference type="PROSITE" id="PS50883">
    <property type="entry name" value="EAL"/>
    <property type="match status" value="1"/>
</dbReference>
<dbReference type="CDD" id="cd06225">
    <property type="entry name" value="HAMP"/>
    <property type="match status" value="1"/>
</dbReference>
<dbReference type="InterPro" id="IPR001633">
    <property type="entry name" value="EAL_dom"/>
</dbReference>
<protein>
    <submittedName>
        <fullName evidence="7">EAL domain-containing protein</fullName>
    </submittedName>
</protein>
<name>A0ABS6MSA8_9GAMM</name>
<dbReference type="PROSITE" id="PS50113">
    <property type="entry name" value="PAC"/>
    <property type="match status" value="2"/>
</dbReference>
<dbReference type="CDD" id="cd00130">
    <property type="entry name" value="PAS"/>
    <property type="match status" value="4"/>
</dbReference>
<dbReference type="Pfam" id="PF13426">
    <property type="entry name" value="PAS_9"/>
    <property type="match status" value="2"/>
</dbReference>
<sequence length="1179" mass="131805">MNRFFTLRGLLLSAFLGFGLLVSVYQLVSVYRHSQQEAMSELEITTDFIGHFLAGGLELNGSGSIDQLGHLFAEHLNHPALVYAAVLDSSGRMRALSLPQGVMRMPLSVPAIERLLGDRADLEERHLHWLEESDLLLGGYPLGTGPGLVGQGVPDMVVLAMRTDTLRGHAWSRTGKQLLPLLLPLLLLALLLAWLLKRLLTDRIEELLQDVRRMSSGRLGTLPSQGNDEVGQLAAEFASLMQRVVTARDYNEYLLNCIPSPVWRVDAERTCVYVNAAWLQFTGMSRAESLLEGWWQAVHEDDRHLLEPLLRAGGDGFGKGFSSRLRLRSRTGHFHWMQLHGEPLIGHDGRFHGYIGSCFDMQAELDAGAELMAKEARFRGLVERSLVGVYVLRDGHFEYVNPRMAEWFGYQADDLVARALLDLVGEGNRGEVGNLLARCESGERTSVHFEFRALTRDGREFMAEAFGTRIELDGLPAIIGTLLDVSQRYRDRETIQAVVDAVVASPMVLWRRKLENGWPVQYVSDNVERWGYRAEQLLDGARWFTTLIHPDDLALVLSEVERCIHERCPEFVLEYRIRTGVGSYIWIEDYSRVHRDTAGEVQYLEGLLIDISARKATDEKLRHAAAVFTNAREGVVITDTSPRIIAVNRAFCDITGYEEHEVLGCNPSIVSSGRQSKEFYRDMWAALLDEGHWQGEVWNRRKSGEVFPQWHSISAVRDDKGKLTNYVAVFSDISQLKESEAQLERLAHYDPLTGLPNRLLVQSHLNGAIERARRLHCKVAVLFLDLDGFKRVNDSLGHSVGDELLVLIARRLRQRIRAEDMFARLGGDEFLLVLESIHHPEEAAALAQDLINLLQQPFRAGSGHELFVGASIGISLFPDDGQEMAELIRCADVAMYQAKENGRNSYHFHTKELTRAAENRQALESRLHRAITAQEFVLHYQPQVDVASGRILGFEALVRWQPESGEPVSPGVFIPLLEETGLILALGDWVLHEACRQALRWHAAGLLDVPVSVNLSPHQFQHLDVVELVRRALAHSGLPGALLELEITEGALMAQDLTTQARLSELKALGVRLAVDDFGTGYSSLAYLSRFPLDKLKIDKSFIDGLGQDERADKIVATIIAMGQGLDLQVVAEGVENAEQLQLLRAQGCDAVQGYLCGRPLPAEQAAARLVQERQVLPA</sequence>
<dbReference type="InterPro" id="IPR052155">
    <property type="entry name" value="Biofilm_reg_signaling"/>
</dbReference>
<dbReference type="InterPro" id="IPR000700">
    <property type="entry name" value="PAS-assoc_C"/>
</dbReference>
<dbReference type="Pfam" id="PF08447">
    <property type="entry name" value="PAS_3"/>
    <property type="match status" value="1"/>
</dbReference>
<feature type="domain" description="GGDEF" evidence="6">
    <location>
        <begin position="777"/>
        <end position="911"/>
    </location>
</feature>
<feature type="domain" description="EAL" evidence="4">
    <location>
        <begin position="920"/>
        <end position="1174"/>
    </location>
</feature>
<dbReference type="PROSITE" id="PS50112">
    <property type="entry name" value="PAS"/>
    <property type="match status" value="3"/>
</dbReference>
<evidence type="ECO:0000259" key="3">
    <source>
        <dbReference type="PROSITE" id="PS50113"/>
    </source>
</evidence>
<dbReference type="Pfam" id="PF00990">
    <property type="entry name" value="GGDEF"/>
    <property type="match status" value="1"/>
</dbReference>
<dbReference type="InterPro" id="IPR000014">
    <property type="entry name" value="PAS"/>
</dbReference>
<dbReference type="RefSeq" id="WP_217679362.1">
    <property type="nucleotide sequence ID" value="NZ_JAHRGL010000001.1"/>
</dbReference>
<dbReference type="InterPro" id="IPR001610">
    <property type="entry name" value="PAC"/>
</dbReference>
<dbReference type="CDD" id="cd01948">
    <property type="entry name" value="EAL"/>
    <property type="match status" value="1"/>
</dbReference>
<feature type="transmembrane region" description="Helical" evidence="1">
    <location>
        <begin position="178"/>
        <end position="196"/>
    </location>
</feature>
<proteinExistence type="predicted"/>
<keyword evidence="8" id="KW-1185">Reference proteome</keyword>
<feature type="domain" description="PAC" evidence="3">
    <location>
        <begin position="571"/>
        <end position="623"/>
    </location>
</feature>
<keyword evidence="1" id="KW-0812">Transmembrane</keyword>
<evidence type="ECO:0000259" key="6">
    <source>
        <dbReference type="PROSITE" id="PS50887"/>
    </source>
</evidence>